<feature type="signal peptide" evidence="1">
    <location>
        <begin position="1"/>
        <end position="17"/>
    </location>
</feature>
<dbReference type="InterPro" id="IPR021109">
    <property type="entry name" value="Peptidase_aspartic_dom_sf"/>
</dbReference>
<evidence type="ECO:0000256" key="1">
    <source>
        <dbReference type="SAM" id="SignalP"/>
    </source>
</evidence>
<dbReference type="OrthoDB" id="771136at2759"/>
<evidence type="ECO:0000313" key="3">
    <source>
        <dbReference type="Proteomes" id="UP000800040"/>
    </source>
</evidence>
<dbReference type="EMBL" id="ML975304">
    <property type="protein sequence ID" value="KAF1834324.1"/>
    <property type="molecule type" value="Genomic_DNA"/>
</dbReference>
<dbReference type="Proteomes" id="UP000800040">
    <property type="component" value="Unassembled WGS sequence"/>
</dbReference>
<evidence type="ECO:0008006" key="4">
    <source>
        <dbReference type="Google" id="ProtNLM"/>
    </source>
</evidence>
<keyword evidence="3" id="KW-1185">Reference proteome</keyword>
<evidence type="ECO:0000313" key="2">
    <source>
        <dbReference type="EMBL" id="KAF1834324.1"/>
    </source>
</evidence>
<dbReference type="SUPFAM" id="SSF50630">
    <property type="entry name" value="Acid proteases"/>
    <property type="match status" value="1"/>
</dbReference>
<proteinExistence type="predicted"/>
<gene>
    <name evidence="2" type="ORF">BDW02DRAFT_569223</name>
</gene>
<feature type="chain" id="PRO_5025400751" description="Peptidase A1 domain-containing protein" evidence="1">
    <location>
        <begin position="18"/>
        <end position="149"/>
    </location>
</feature>
<accession>A0A6A5KIP7</accession>
<name>A0A6A5KIP7_9PLEO</name>
<keyword evidence="1" id="KW-0732">Signal</keyword>
<sequence length="149" mass="16031">MSGHAFAFAVFAGNTLAAVSTVDLPSQYPHGSQRKISTALVDPHTNRTIEVVVDQGSENFWVFGPDSISNWGCRDLGCQGPCNVTVQPFYDYPNSPTASEPVPHLAGYAYGSNSKIIEGHVTVNDSLLFVSDSGVSSTIDIRQGQWCCF</sequence>
<reference evidence="2" key="1">
    <citation type="submission" date="2020-01" db="EMBL/GenBank/DDBJ databases">
        <authorList>
            <consortium name="DOE Joint Genome Institute"/>
            <person name="Haridas S."/>
            <person name="Albert R."/>
            <person name="Binder M."/>
            <person name="Bloem J."/>
            <person name="Labutti K."/>
            <person name="Salamov A."/>
            <person name="Andreopoulos B."/>
            <person name="Baker S.E."/>
            <person name="Barry K."/>
            <person name="Bills G."/>
            <person name="Bluhm B.H."/>
            <person name="Cannon C."/>
            <person name="Castanera R."/>
            <person name="Culley D.E."/>
            <person name="Daum C."/>
            <person name="Ezra D."/>
            <person name="Gonzalez J.B."/>
            <person name="Henrissat B."/>
            <person name="Kuo A."/>
            <person name="Liang C."/>
            <person name="Lipzen A."/>
            <person name="Lutzoni F."/>
            <person name="Magnuson J."/>
            <person name="Mondo S."/>
            <person name="Nolan M."/>
            <person name="Ohm R."/>
            <person name="Pangilinan J."/>
            <person name="Park H.-J."/>
            <person name="Ramirez L."/>
            <person name="Alfaro M."/>
            <person name="Sun H."/>
            <person name="Tritt A."/>
            <person name="Yoshinaga Y."/>
            <person name="Zwiers L.-H."/>
            <person name="Turgeon B.G."/>
            <person name="Goodwin S.B."/>
            <person name="Spatafora J.W."/>
            <person name="Crous P.W."/>
            <person name="Grigoriev I.V."/>
        </authorList>
    </citation>
    <scope>NUCLEOTIDE SEQUENCE</scope>
    <source>
        <strain evidence="2">P77</strain>
    </source>
</reference>
<dbReference type="AlphaFoldDB" id="A0A6A5KIP7"/>
<organism evidence="2 3">
    <name type="scientific">Decorospora gaudefroyi</name>
    <dbReference type="NCBI Taxonomy" id="184978"/>
    <lineage>
        <taxon>Eukaryota</taxon>
        <taxon>Fungi</taxon>
        <taxon>Dikarya</taxon>
        <taxon>Ascomycota</taxon>
        <taxon>Pezizomycotina</taxon>
        <taxon>Dothideomycetes</taxon>
        <taxon>Pleosporomycetidae</taxon>
        <taxon>Pleosporales</taxon>
        <taxon>Pleosporineae</taxon>
        <taxon>Pleosporaceae</taxon>
        <taxon>Decorospora</taxon>
    </lineage>
</organism>
<protein>
    <recommendedName>
        <fullName evidence="4">Peptidase A1 domain-containing protein</fullName>
    </recommendedName>
</protein>